<comment type="caution">
    <text evidence="1">The sequence shown here is derived from an EMBL/GenBank/DDBJ whole genome shotgun (WGS) entry which is preliminary data.</text>
</comment>
<protein>
    <submittedName>
        <fullName evidence="1">Uncharacterized protein</fullName>
    </submittedName>
</protein>
<organism evidence="1 2">
    <name type="scientific">Nephila pilipes</name>
    <name type="common">Giant wood spider</name>
    <name type="synonym">Nephila maculata</name>
    <dbReference type="NCBI Taxonomy" id="299642"/>
    <lineage>
        <taxon>Eukaryota</taxon>
        <taxon>Metazoa</taxon>
        <taxon>Ecdysozoa</taxon>
        <taxon>Arthropoda</taxon>
        <taxon>Chelicerata</taxon>
        <taxon>Arachnida</taxon>
        <taxon>Araneae</taxon>
        <taxon>Araneomorphae</taxon>
        <taxon>Entelegynae</taxon>
        <taxon>Araneoidea</taxon>
        <taxon>Nephilidae</taxon>
        <taxon>Nephila</taxon>
    </lineage>
</organism>
<dbReference type="AlphaFoldDB" id="A0A8X6I8G3"/>
<evidence type="ECO:0000313" key="2">
    <source>
        <dbReference type="Proteomes" id="UP000887013"/>
    </source>
</evidence>
<name>A0A8X6I8G3_NEPPI</name>
<gene>
    <name evidence="1" type="ORF">NPIL_505871</name>
</gene>
<dbReference type="Proteomes" id="UP000887013">
    <property type="component" value="Unassembled WGS sequence"/>
</dbReference>
<sequence>MLFEKASFPHSPELIVWCSSIASFIFSAYFYEELRSSEPVTCSVTAQPYLHMLQTFVVPQLKQRKCFSETLFIQDEAPPLIGRAGYLKSNVYRVANLNDQKDFRTQHVRNITPDELHSAVEDVIHSLDCVLQHNSQVEPELDRHHPV</sequence>
<dbReference type="EMBL" id="BMAW01088412">
    <property type="protein sequence ID" value="GFS34556.1"/>
    <property type="molecule type" value="Genomic_DNA"/>
</dbReference>
<proteinExistence type="predicted"/>
<evidence type="ECO:0000313" key="1">
    <source>
        <dbReference type="EMBL" id="GFS34556.1"/>
    </source>
</evidence>
<keyword evidence="2" id="KW-1185">Reference proteome</keyword>
<dbReference type="OrthoDB" id="6465164at2759"/>
<accession>A0A8X6I8G3</accession>
<reference evidence="1" key="1">
    <citation type="submission" date="2020-08" db="EMBL/GenBank/DDBJ databases">
        <title>Multicomponent nature underlies the extraordinary mechanical properties of spider dragline silk.</title>
        <authorList>
            <person name="Kono N."/>
            <person name="Nakamura H."/>
            <person name="Mori M."/>
            <person name="Yoshida Y."/>
            <person name="Ohtoshi R."/>
            <person name="Malay A.D."/>
            <person name="Moran D.A.P."/>
            <person name="Tomita M."/>
            <person name="Numata K."/>
            <person name="Arakawa K."/>
        </authorList>
    </citation>
    <scope>NUCLEOTIDE SEQUENCE</scope>
</reference>